<reference evidence="2" key="1">
    <citation type="submission" date="2021-02" db="EMBL/GenBank/DDBJ databases">
        <authorList>
            <person name="Nowell W R."/>
        </authorList>
    </citation>
    <scope>NUCLEOTIDE SEQUENCE</scope>
</reference>
<comment type="similarity">
    <text evidence="1">Belongs to the phosphosulfolactate synthase family.</text>
</comment>
<dbReference type="EMBL" id="CAJNOR010003175">
    <property type="protein sequence ID" value="CAF1386010.1"/>
    <property type="molecule type" value="Genomic_DNA"/>
</dbReference>
<evidence type="ECO:0000313" key="3">
    <source>
        <dbReference type="Proteomes" id="UP000663828"/>
    </source>
</evidence>
<dbReference type="InterPro" id="IPR013785">
    <property type="entry name" value="Aldolase_TIM"/>
</dbReference>
<evidence type="ECO:0000313" key="2">
    <source>
        <dbReference type="EMBL" id="CAF1386010.1"/>
    </source>
</evidence>
<proteinExistence type="inferred from homology"/>
<evidence type="ECO:0000256" key="1">
    <source>
        <dbReference type="ARBA" id="ARBA00010424"/>
    </source>
</evidence>
<gene>
    <name evidence="2" type="ORF">XAT740_LOCUS33339</name>
</gene>
<dbReference type="InterPro" id="IPR036112">
    <property type="entry name" value="ComA_synth_sf"/>
</dbReference>
<organism evidence="2 3">
    <name type="scientific">Adineta ricciae</name>
    <name type="common">Rotifer</name>
    <dbReference type="NCBI Taxonomy" id="249248"/>
    <lineage>
        <taxon>Eukaryota</taxon>
        <taxon>Metazoa</taxon>
        <taxon>Spiralia</taxon>
        <taxon>Gnathifera</taxon>
        <taxon>Rotifera</taxon>
        <taxon>Eurotatoria</taxon>
        <taxon>Bdelloidea</taxon>
        <taxon>Adinetida</taxon>
        <taxon>Adinetidae</taxon>
        <taxon>Adineta</taxon>
    </lineage>
</organism>
<accession>A0A815K751</accession>
<dbReference type="InterPro" id="IPR003830">
    <property type="entry name" value="ComA_synth"/>
</dbReference>
<dbReference type="AlphaFoldDB" id="A0A815K751"/>
<keyword evidence="3" id="KW-1185">Reference proteome</keyword>
<dbReference type="Proteomes" id="UP000663828">
    <property type="component" value="Unassembled WGS sequence"/>
</dbReference>
<sequence length="129" mass="14477">MLKSPLSLTNLIQFLNKSPSPFAFLLSKPNRKKNNTEIRGSYYVPVPRTYLDELLQDLGFHVLEISSGFLSLPADDWKELVKLVISFDLKAKPEVGIQCGAGGDASISRGRRSCLFFACFFEITNEDMI</sequence>
<name>A0A815K751_ADIRI</name>
<dbReference type="Gene3D" id="3.20.20.70">
    <property type="entry name" value="Aldolase class I"/>
    <property type="match status" value="1"/>
</dbReference>
<dbReference type="Pfam" id="PF02679">
    <property type="entry name" value="ComA"/>
    <property type="match status" value="1"/>
</dbReference>
<dbReference type="SUPFAM" id="SSF102110">
    <property type="entry name" value="(2r)-phospho-3-sulfolactate synthase ComA"/>
    <property type="match status" value="1"/>
</dbReference>
<protein>
    <submittedName>
        <fullName evidence="2">Uncharacterized protein</fullName>
    </submittedName>
</protein>
<comment type="caution">
    <text evidence="2">The sequence shown here is derived from an EMBL/GenBank/DDBJ whole genome shotgun (WGS) entry which is preliminary data.</text>
</comment>